<dbReference type="AlphaFoldDB" id="A0A814I1D3"/>
<reference evidence="3" key="1">
    <citation type="submission" date="2021-02" db="EMBL/GenBank/DDBJ databases">
        <authorList>
            <person name="Nowell W R."/>
        </authorList>
    </citation>
    <scope>NUCLEOTIDE SEQUENCE</scope>
</reference>
<comment type="caution">
    <text evidence="3">The sequence shown here is derived from an EMBL/GenBank/DDBJ whole genome shotgun (WGS) entry which is preliminary data.</text>
</comment>
<dbReference type="Proteomes" id="UP000663870">
    <property type="component" value="Unassembled WGS sequence"/>
</dbReference>
<dbReference type="InterPro" id="IPR000742">
    <property type="entry name" value="EGF"/>
</dbReference>
<dbReference type="EMBL" id="CAJNOH010000366">
    <property type="protein sequence ID" value="CAF1015851.1"/>
    <property type="molecule type" value="Genomic_DNA"/>
</dbReference>
<sequence>MLPLLKQTIVNGIAGRCYLCSQNILAECVGSNQSDSSIYTTILKYYTEPCNGQCILFRNTDHSIVRGCSWTYGYMTPKSIGWHEISPGIKVYFCNSHLCNNGTYEQPEISMINKQFILSPQDLFVLAGNNPSLIAKEQYWSHQCYSCTARFQGCGEILDPHYASNYIRPCPSSCIIFRNPNDLNLITRDCSIYWPRVHAKNGLHKLLGSDAFFCQESLCNGINFDFIIGIFYNQLPVPTNGNILTTTTTTTTIRTTVDIYNDNVIWDDPDLDFIPIESTTIPDVLNHFSSSTPIDHFDFINQISPSSTIVDDLTNVQSNLTLTWWNLNDTSFSTLMSSTLEIDEEDSIIFNTTSISLITQFEHLLDDNDRENNNSEEIDEELIDLKSNINDYSLSSTLTTTTTTTSIIEEYIKRLSTFPTSSFSRLLNMTEQNKSQFLNSTITNHKQNVQFLNSTITNHKQNVQFLNSTITNHKQNVQFLNSTITNHKENVPFLNSTITNHKQNVQFLNSTITNHKQNVQFLNSTITNHKENVQLINTTSKTSNIFYEYCKNKQCYHHGRLNSDCLCICLPAFTGDNCETVLCEQEPTHICAFILEHECQIDYIQYLCPKFCQMNNCSSLEM</sequence>
<feature type="domain" description="EGF-like" evidence="2">
    <location>
        <begin position="567"/>
        <end position="578"/>
    </location>
</feature>
<evidence type="ECO:0000313" key="5">
    <source>
        <dbReference type="Proteomes" id="UP000663854"/>
    </source>
</evidence>
<proteinExistence type="predicted"/>
<dbReference type="PROSITE" id="PS00022">
    <property type="entry name" value="EGF_1"/>
    <property type="match status" value="1"/>
</dbReference>
<name>A0A814I1D3_9BILA</name>
<dbReference type="Gene3D" id="1.20.5.340">
    <property type="match status" value="1"/>
</dbReference>
<keyword evidence="6" id="KW-1185">Reference proteome</keyword>
<keyword evidence="1" id="KW-0175">Coiled coil</keyword>
<dbReference type="Proteomes" id="UP000663854">
    <property type="component" value="Unassembled WGS sequence"/>
</dbReference>
<evidence type="ECO:0000256" key="1">
    <source>
        <dbReference type="SAM" id="Coils"/>
    </source>
</evidence>
<evidence type="ECO:0000313" key="6">
    <source>
        <dbReference type="Proteomes" id="UP000663870"/>
    </source>
</evidence>
<protein>
    <recommendedName>
        <fullName evidence="2">EGF-like domain-containing protein</fullName>
    </recommendedName>
</protein>
<evidence type="ECO:0000313" key="4">
    <source>
        <dbReference type="EMBL" id="CAF1200024.1"/>
    </source>
</evidence>
<feature type="coiled-coil region" evidence="1">
    <location>
        <begin position="470"/>
        <end position="532"/>
    </location>
</feature>
<accession>A0A814I1D3</accession>
<organism evidence="3 5">
    <name type="scientific">Rotaria sordida</name>
    <dbReference type="NCBI Taxonomy" id="392033"/>
    <lineage>
        <taxon>Eukaryota</taxon>
        <taxon>Metazoa</taxon>
        <taxon>Spiralia</taxon>
        <taxon>Gnathifera</taxon>
        <taxon>Rotifera</taxon>
        <taxon>Eurotatoria</taxon>
        <taxon>Bdelloidea</taxon>
        <taxon>Philodinida</taxon>
        <taxon>Philodinidae</taxon>
        <taxon>Rotaria</taxon>
    </lineage>
</organism>
<evidence type="ECO:0000259" key="2">
    <source>
        <dbReference type="PROSITE" id="PS00022"/>
    </source>
</evidence>
<evidence type="ECO:0000313" key="3">
    <source>
        <dbReference type="EMBL" id="CAF1015851.1"/>
    </source>
</evidence>
<gene>
    <name evidence="4" type="ORF">JXQ802_LOCUS24363</name>
    <name evidence="3" type="ORF">PYM288_LOCUS15357</name>
</gene>
<dbReference type="EMBL" id="CAJNOL010000789">
    <property type="protein sequence ID" value="CAF1200024.1"/>
    <property type="molecule type" value="Genomic_DNA"/>
</dbReference>